<accession>A0A251TSI9</accession>
<gene>
    <name evidence="2" type="ORF">HannXRQ_Chr09g0241091</name>
    <name evidence="1" type="ORF">HanXRQr2_Chr09g0366491</name>
</gene>
<proteinExistence type="predicted"/>
<dbReference type="Gramene" id="mRNA:HanXRQr2_Chr09g0366491">
    <property type="protein sequence ID" value="mRNA:HanXRQr2_Chr09g0366491"/>
    <property type="gene ID" value="HanXRQr2_Chr09g0366491"/>
</dbReference>
<name>A0A251TSI9_HELAN</name>
<evidence type="ECO:0000313" key="1">
    <source>
        <dbReference type="EMBL" id="KAF5789066.1"/>
    </source>
</evidence>
<organism evidence="2 3">
    <name type="scientific">Helianthus annuus</name>
    <name type="common">Common sunflower</name>
    <dbReference type="NCBI Taxonomy" id="4232"/>
    <lineage>
        <taxon>Eukaryota</taxon>
        <taxon>Viridiplantae</taxon>
        <taxon>Streptophyta</taxon>
        <taxon>Embryophyta</taxon>
        <taxon>Tracheophyta</taxon>
        <taxon>Spermatophyta</taxon>
        <taxon>Magnoliopsida</taxon>
        <taxon>eudicotyledons</taxon>
        <taxon>Gunneridae</taxon>
        <taxon>Pentapetalae</taxon>
        <taxon>asterids</taxon>
        <taxon>campanulids</taxon>
        <taxon>Asterales</taxon>
        <taxon>Asteraceae</taxon>
        <taxon>Asteroideae</taxon>
        <taxon>Heliantheae alliance</taxon>
        <taxon>Heliantheae</taxon>
        <taxon>Helianthus</taxon>
    </lineage>
</organism>
<evidence type="ECO:0000313" key="2">
    <source>
        <dbReference type="EMBL" id="OTG13703.1"/>
    </source>
</evidence>
<dbReference type="EMBL" id="MNCJ02000324">
    <property type="protein sequence ID" value="KAF5789066.1"/>
    <property type="molecule type" value="Genomic_DNA"/>
</dbReference>
<reference evidence="2" key="2">
    <citation type="submission" date="2017-02" db="EMBL/GenBank/DDBJ databases">
        <title>Sunflower complete genome.</title>
        <authorList>
            <person name="Langlade N."/>
            <person name="Munos S."/>
        </authorList>
    </citation>
    <scope>NUCLEOTIDE SEQUENCE [LARGE SCALE GENOMIC DNA]</scope>
    <source>
        <tissue evidence="2">Leaves</tissue>
    </source>
</reference>
<reference evidence="1" key="3">
    <citation type="submission" date="2020-06" db="EMBL/GenBank/DDBJ databases">
        <title>Helianthus annuus Genome sequencing and assembly Release 2.</title>
        <authorList>
            <person name="Gouzy J."/>
            <person name="Langlade N."/>
            <person name="Munos S."/>
        </authorList>
    </citation>
    <scope>NUCLEOTIDE SEQUENCE</scope>
    <source>
        <tissue evidence="1">Leaves</tissue>
    </source>
</reference>
<evidence type="ECO:0000313" key="3">
    <source>
        <dbReference type="Proteomes" id="UP000215914"/>
    </source>
</evidence>
<keyword evidence="3" id="KW-1185">Reference proteome</keyword>
<dbReference type="EMBL" id="CM007898">
    <property type="protein sequence ID" value="OTG13703.1"/>
    <property type="molecule type" value="Genomic_DNA"/>
</dbReference>
<dbReference type="InParanoid" id="A0A251TSI9"/>
<dbReference type="AlphaFoldDB" id="A0A251TSI9"/>
<reference evidence="1 3" key="1">
    <citation type="journal article" date="2017" name="Nature">
        <title>The sunflower genome provides insights into oil metabolism, flowering and Asterid evolution.</title>
        <authorList>
            <person name="Badouin H."/>
            <person name="Gouzy J."/>
            <person name="Grassa C.J."/>
            <person name="Murat F."/>
            <person name="Staton S.E."/>
            <person name="Cottret L."/>
            <person name="Lelandais-Briere C."/>
            <person name="Owens G.L."/>
            <person name="Carrere S."/>
            <person name="Mayjonade B."/>
            <person name="Legrand L."/>
            <person name="Gill N."/>
            <person name="Kane N.C."/>
            <person name="Bowers J.E."/>
            <person name="Hubner S."/>
            <person name="Bellec A."/>
            <person name="Berard A."/>
            <person name="Berges H."/>
            <person name="Blanchet N."/>
            <person name="Boniface M.C."/>
            <person name="Brunel D."/>
            <person name="Catrice O."/>
            <person name="Chaidir N."/>
            <person name="Claudel C."/>
            <person name="Donnadieu C."/>
            <person name="Faraut T."/>
            <person name="Fievet G."/>
            <person name="Helmstetter N."/>
            <person name="King M."/>
            <person name="Knapp S.J."/>
            <person name="Lai Z."/>
            <person name="Le Paslier M.C."/>
            <person name="Lippi Y."/>
            <person name="Lorenzon L."/>
            <person name="Mandel J.R."/>
            <person name="Marage G."/>
            <person name="Marchand G."/>
            <person name="Marquand E."/>
            <person name="Bret-Mestries E."/>
            <person name="Morien E."/>
            <person name="Nambeesan S."/>
            <person name="Nguyen T."/>
            <person name="Pegot-Espagnet P."/>
            <person name="Pouilly N."/>
            <person name="Raftis F."/>
            <person name="Sallet E."/>
            <person name="Schiex T."/>
            <person name="Thomas J."/>
            <person name="Vandecasteele C."/>
            <person name="Vares D."/>
            <person name="Vear F."/>
            <person name="Vautrin S."/>
            <person name="Crespi M."/>
            <person name="Mangin B."/>
            <person name="Burke J.M."/>
            <person name="Salse J."/>
            <person name="Munos S."/>
            <person name="Vincourt P."/>
            <person name="Rieseberg L.H."/>
            <person name="Langlade N.B."/>
        </authorList>
    </citation>
    <scope>NUCLEOTIDE SEQUENCE [LARGE SCALE GENOMIC DNA]</scope>
    <source>
        <strain evidence="3">cv. SF193</strain>
        <tissue evidence="1">Leaves</tissue>
    </source>
</reference>
<sequence length="68" mass="7817">MYVYFTLFLVSIYVNKNTNPQYPSEERSIRPSSSLIRFLSKPLEIKATGKLASDPSYTQPELSMPHFS</sequence>
<protein>
    <submittedName>
        <fullName evidence="2">Uncharacterized protein</fullName>
    </submittedName>
</protein>
<dbReference type="Proteomes" id="UP000215914">
    <property type="component" value="Chromosome 9"/>
</dbReference>